<evidence type="ECO:0000256" key="1">
    <source>
        <dbReference type="PROSITE-ProRule" id="PRU00626"/>
    </source>
</evidence>
<proteinExistence type="predicted"/>
<evidence type="ECO:0000256" key="3">
    <source>
        <dbReference type="SAM" id="SignalP"/>
    </source>
</evidence>
<feature type="compositionally biased region" description="Basic and acidic residues" evidence="2">
    <location>
        <begin position="189"/>
        <end position="207"/>
    </location>
</feature>
<keyword evidence="1" id="KW-0694">RNA-binding</keyword>
<accession>A0A7S2AAL5</accession>
<keyword evidence="3" id="KW-0732">Signal</keyword>
<evidence type="ECO:0000313" key="5">
    <source>
        <dbReference type="EMBL" id="CAD9362684.1"/>
    </source>
</evidence>
<gene>
    <name evidence="5" type="ORF">OSIN01602_LOCUS22937</name>
</gene>
<evidence type="ECO:0000256" key="2">
    <source>
        <dbReference type="SAM" id="MobiDB-lite"/>
    </source>
</evidence>
<feature type="signal peptide" evidence="3">
    <location>
        <begin position="1"/>
        <end position="20"/>
    </location>
</feature>
<name>A0A7S2AAL5_TRICV</name>
<feature type="domain" description="CRM" evidence="4">
    <location>
        <begin position="60"/>
        <end position="172"/>
    </location>
</feature>
<dbReference type="GO" id="GO:0003723">
    <property type="term" value="F:RNA binding"/>
    <property type="evidence" value="ECO:0007669"/>
    <property type="project" value="UniProtKB-UniRule"/>
</dbReference>
<dbReference type="InterPro" id="IPR001890">
    <property type="entry name" value="RNA-binding_CRM"/>
</dbReference>
<dbReference type="EMBL" id="HBGO01039557">
    <property type="protein sequence ID" value="CAD9362684.1"/>
    <property type="molecule type" value="Transcribed_RNA"/>
</dbReference>
<feature type="chain" id="PRO_5031493893" description="CRM domain-containing protein" evidence="3">
    <location>
        <begin position="21"/>
        <end position="207"/>
    </location>
</feature>
<evidence type="ECO:0000259" key="4">
    <source>
        <dbReference type="PROSITE" id="PS51295"/>
    </source>
</evidence>
<organism evidence="5">
    <name type="scientific">Trieres chinensis</name>
    <name type="common">Marine centric diatom</name>
    <name type="synonym">Odontella sinensis</name>
    <dbReference type="NCBI Taxonomy" id="1514140"/>
    <lineage>
        <taxon>Eukaryota</taxon>
        <taxon>Sar</taxon>
        <taxon>Stramenopiles</taxon>
        <taxon>Ochrophyta</taxon>
        <taxon>Bacillariophyta</taxon>
        <taxon>Mediophyceae</taxon>
        <taxon>Biddulphiophycidae</taxon>
        <taxon>Eupodiscales</taxon>
        <taxon>Parodontellaceae</taxon>
        <taxon>Trieres</taxon>
    </lineage>
</organism>
<reference evidence="5" key="1">
    <citation type="submission" date="2021-01" db="EMBL/GenBank/DDBJ databases">
        <authorList>
            <person name="Corre E."/>
            <person name="Pelletier E."/>
            <person name="Niang G."/>
            <person name="Scheremetjew M."/>
            <person name="Finn R."/>
            <person name="Kale V."/>
            <person name="Holt S."/>
            <person name="Cochrane G."/>
            <person name="Meng A."/>
            <person name="Brown T."/>
            <person name="Cohen L."/>
        </authorList>
    </citation>
    <scope>NUCLEOTIDE SEQUENCE</scope>
    <source>
        <strain evidence="5">Grunow 1884</strain>
    </source>
</reference>
<protein>
    <recommendedName>
        <fullName evidence="4">CRM domain-containing protein</fullName>
    </recommendedName>
</protein>
<dbReference type="PROSITE" id="PS51295">
    <property type="entry name" value="CRM"/>
    <property type="match status" value="1"/>
</dbReference>
<feature type="region of interest" description="Disordered" evidence="2">
    <location>
        <begin position="181"/>
        <end position="207"/>
    </location>
</feature>
<sequence length="207" mass="22871">MRIHRLLFLHGVLTVGLGAAFQVTQYNSKYSSPSKLLSAAGDVLVGGSEFVDDGDDDDDLALSPMQVKFLRKEAGKRKARRKLHRLSVPTDESSGPFTEETLSAISGLLDVNELVEVRGISLTSKKKAFQVSEDLAATLSHVMEKDVFVIDRSGFKAIMYCQGEDDLPGKIKLRTSVGQKNVWKAKPKPPRDNRGQIIPDWKDDIES</sequence>
<dbReference type="AlphaFoldDB" id="A0A7S2AAL5"/>